<dbReference type="Pfam" id="PF03992">
    <property type="entry name" value="ABM"/>
    <property type="match status" value="1"/>
</dbReference>
<dbReference type="AlphaFoldDB" id="A0A562J0V9"/>
<sequence>MMVESKVLTCVAHFVAIAGQEAALKSALLGMLEPTRAEAGCLSYHLHQSLENPALFTMIEHFQDQAAFDLHSQQAYLLALKEQLPALTTSVSVHTYKTCG</sequence>
<evidence type="ECO:0000313" key="2">
    <source>
        <dbReference type="EMBL" id="TWH76828.1"/>
    </source>
</evidence>
<comment type="caution">
    <text evidence="2">The sequence shown here is derived from an EMBL/GenBank/DDBJ whole genome shotgun (WGS) entry which is preliminary data.</text>
</comment>
<proteinExistence type="predicted"/>
<dbReference type="InterPro" id="IPR007138">
    <property type="entry name" value="ABM_dom"/>
</dbReference>
<dbReference type="GO" id="GO:0004497">
    <property type="term" value="F:monooxygenase activity"/>
    <property type="evidence" value="ECO:0007669"/>
    <property type="project" value="UniProtKB-KW"/>
</dbReference>
<dbReference type="PANTHER" id="PTHR33336">
    <property type="entry name" value="QUINOL MONOOXYGENASE YGIN-RELATED"/>
    <property type="match status" value="1"/>
</dbReference>
<dbReference type="InterPro" id="IPR050744">
    <property type="entry name" value="AI-2_Isomerase_LsrG"/>
</dbReference>
<dbReference type="EMBL" id="VLKG01000002">
    <property type="protein sequence ID" value="TWH76828.1"/>
    <property type="molecule type" value="Genomic_DNA"/>
</dbReference>
<reference evidence="2 3" key="1">
    <citation type="submission" date="2019-07" db="EMBL/GenBank/DDBJ databases">
        <title>Genomic Encyclopedia of Type Strains, Phase I: the one thousand microbial genomes (KMG-I) project.</title>
        <authorList>
            <person name="Kyrpides N."/>
        </authorList>
    </citation>
    <scope>NUCLEOTIDE SEQUENCE [LARGE SCALE GENOMIC DNA]</scope>
    <source>
        <strain evidence="2 3">DSM 375</strain>
    </source>
</reference>
<keyword evidence="2" id="KW-0503">Monooxygenase</keyword>
<dbReference type="PROSITE" id="PS51725">
    <property type="entry name" value="ABM"/>
    <property type="match status" value="1"/>
</dbReference>
<dbReference type="SUPFAM" id="SSF54909">
    <property type="entry name" value="Dimeric alpha+beta barrel"/>
    <property type="match status" value="1"/>
</dbReference>
<dbReference type="PANTHER" id="PTHR33336:SF3">
    <property type="entry name" value="ABM DOMAIN-CONTAINING PROTEIN"/>
    <property type="match status" value="1"/>
</dbReference>
<evidence type="ECO:0000259" key="1">
    <source>
        <dbReference type="PROSITE" id="PS51725"/>
    </source>
</evidence>
<organism evidence="2 3">
    <name type="scientific">Azomonas agilis</name>
    <dbReference type="NCBI Taxonomy" id="116849"/>
    <lineage>
        <taxon>Bacteria</taxon>
        <taxon>Pseudomonadati</taxon>
        <taxon>Pseudomonadota</taxon>
        <taxon>Gammaproteobacteria</taxon>
        <taxon>Pseudomonadales</taxon>
        <taxon>Pseudomonadaceae</taxon>
        <taxon>Azomonas</taxon>
    </lineage>
</organism>
<dbReference type="Proteomes" id="UP000319627">
    <property type="component" value="Unassembled WGS sequence"/>
</dbReference>
<dbReference type="Gene3D" id="3.30.70.100">
    <property type="match status" value="1"/>
</dbReference>
<feature type="domain" description="ABM" evidence="1">
    <location>
        <begin position="8"/>
        <end position="96"/>
    </location>
</feature>
<dbReference type="GO" id="GO:0005829">
    <property type="term" value="C:cytosol"/>
    <property type="evidence" value="ECO:0007669"/>
    <property type="project" value="TreeGrafter"/>
</dbReference>
<keyword evidence="3" id="KW-1185">Reference proteome</keyword>
<keyword evidence="2" id="KW-0560">Oxidoreductase</keyword>
<dbReference type="InterPro" id="IPR011008">
    <property type="entry name" value="Dimeric_a/b-barrel"/>
</dbReference>
<dbReference type="RefSeq" id="WP_144570605.1">
    <property type="nucleotide sequence ID" value="NZ_VLKG01000002.1"/>
</dbReference>
<protein>
    <submittedName>
        <fullName evidence="2">Quinol monooxygenase YgiN</fullName>
    </submittedName>
</protein>
<name>A0A562J0V9_9GAMM</name>
<evidence type="ECO:0000313" key="3">
    <source>
        <dbReference type="Proteomes" id="UP000319627"/>
    </source>
</evidence>
<gene>
    <name evidence="2" type="ORF">LX59_00873</name>
</gene>
<dbReference type="OrthoDB" id="9812192at2"/>
<accession>A0A562J0V9</accession>